<reference evidence="1" key="1">
    <citation type="submission" date="2018-05" db="EMBL/GenBank/DDBJ databases">
        <authorList>
            <person name="Lanie J.A."/>
            <person name="Ng W.-L."/>
            <person name="Kazmierczak K.M."/>
            <person name="Andrzejewski T.M."/>
            <person name="Davidsen T.M."/>
            <person name="Wayne K.J."/>
            <person name="Tettelin H."/>
            <person name="Glass J.I."/>
            <person name="Rusch D."/>
            <person name="Podicherti R."/>
            <person name="Tsui H.-C.T."/>
            <person name="Winkler M.E."/>
        </authorList>
    </citation>
    <scope>NUCLEOTIDE SEQUENCE</scope>
</reference>
<sequence>MVIGTNGPQPPLRAIRRSVSRQVSVAEISASTSDSMAGRRTWRVTEMALSAIQVAGAADIRSNPDLEEKSINKLDTTC</sequence>
<proteinExistence type="predicted"/>
<evidence type="ECO:0000313" key="1">
    <source>
        <dbReference type="EMBL" id="SVB66266.1"/>
    </source>
</evidence>
<organism evidence="1">
    <name type="scientific">marine metagenome</name>
    <dbReference type="NCBI Taxonomy" id="408172"/>
    <lineage>
        <taxon>unclassified sequences</taxon>
        <taxon>metagenomes</taxon>
        <taxon>ecological metagenomes</taxon>
    </lineage>
</organism>
<accession>A0A382FT55</accession>
<gene>
    <name evidence="1" type="ORF">METZ01_LOCUS219120</name>
</gene>
<dbReference type="EMBL" id="UINC01051746">
    <property type="protein sequence ID" value="SVB66266.1"/>
    <property type="molecule type" value="Genomic_DNA"/>
</dbReference>
<name>A0A382FT55_9ZZZZ</name>
<dbReference type="AlphaFoldDB" id="A0A382FT55"/>
<protein>
    <submittedName>
        <fullName evidence="1">Uncharacterized protein</fullName>
    </submittedName>
</protein>